<dbReference type="PANTHER" id="PTHR12147:SF26">
    <property type="entry name" value="PEPTIDASE M28 DOMAIN-CONTAINING PROTEIN"/>
    <property type="match status" value="1"/>
</dbReference>
<comment type="cofactor">
    <cofactor evidence="1">
        <name>Zn(2+)</name>
        <dbReference type="ChEBI" id="CHEBI:29105"/>
    </cofactor>
</comment>
<keyword evidence="6" id="KW-1185">Reference proteome</keyword>
<feature type="region of interest" description="Disordered" evidence="3">
    <location>
        <begin position="383"/>
        <end position="405"/>
    </location>
</feature>
<evidence type="ECO:0000259" key="4">
    <source>
        <dbReference type="Pfam" id="PF04389"/>
    </source>
</evidence>
<comment type="caution">
    <text evidence="5">The sequence shown here is derived from an EMBL/GenBank/DDBJ whole genome shotgun (WGS) entry which is preliminary data.</text>
</comment>
<protein>
    <recommendedName>
        <fullName evidence="4">Peptidase M28 domain-containing protein</fullName>
    </recommendedName>
</protein>
<evidence type="ECO:0000256" key="2">
    <source>
        <dbReference type="ARBA" id="ARBA00005634"/>
    </source>
</evidence>
<comment type="similarity">
    <text evidence="2">Belongs to the peptidase M28 family. M28B subfamily.</text>
</comment>
<dbReference type="OrthoDB" id="2214at2759"/>
<organism evidence="5 6">
    <name type="scientific">Leptotrombidium deliense</name>
    <dbReference type="NCBI Taxonomy" id="299467"/>
    <lineage>
        <taxon>Eukaryota</taxon>
        <taxon>Metazoa</taxon>
        <taxon>Ecdysozoa</taxon>
        <taxon>Arthropoda</taxon>
        <taxon>Chelicerata</taxon>
        <taxon>Arachnida</taxon>
        <taxon>Acari</taxon>
        <taxon>Acariformes</taxon>
        <taxon>Trombidiformes</taxon>
        <taxon>Prostigmata</taxon>
        <taxon>Anystina</taxon>
        <taxon>Parasitengona</taxon>
        <taxon>Trombiculoidea</taxon>
        <taxon>Trombiculidae</taxon>
        <taxon>Leptotrombidium</taxon>
    </lineage>
</organism>
<evidence type="ECO:0000256" key="1">
    <source>
        <dbReference type="ARBA" id="ARBA00001947"/>
    </source>
</evidence>
<dbReference type="InterPro" id="IPR007484">
    <property type="entry name" value="Peptidase_M28"/>
</dbReference>
<dbReference type="GO" id="GO:0006508">
    <property type="term" value="P:proteolysis"/>
    <property type="evidence" value="ECO:0007669"/>
    <property type="project" value="InterPro"/>
</dbReference>
<evidence type="ECO:0000313" key="5">
    <source>
        <dbReference type="EMBL" id="RWS29321.1"/>
    </source>
</evidence>
<dbReference type="GO" id="GO:0008235">
    <property type="term" value="F:metalloexopeptidase activity"/>
    <property type="evidence" value="ECO:0007669"/>
    <property type="project" value="InterPro"/>
</dbReference>
<proteinExistence type="inferred from homology"/>
<feature type="compositionally biased region" description="Basic residues" evidence="3">
    <location>
        <begin position="386"/>
        <end position="405"/>
    </location>
</feature>
<dbReference type="PANTHER" id="PTHR12147">
    <property type="entry name" value="METALLOPEPTIDASE M28 FAMILY MEMBER"/>
    <property type="match status" value="1"/>
</dbReference>
<dbReference type="AlphaFoldDB" id="A0A443SP66"/>
<feature type="domain" description="Peptidase M28" evidence="4">
    <location>
        <begin position="114"/>
        <end position="199"/>
    </location>
</feature>
<accession>A0A443SP66</accession>
<dbReference type="Proteomes" id="UP000288716">
    <property type="component" value="Unassembled WGS sequence"/>
</dbReference>
<sequence>MVFREVEAHNNKTIESLLNQQRVMKKEESIIRRMLPNKAKISAKKGREPETVDLATINETFVNIFSFPRNSDFNSKLKEKARNAIVKKFQDFNLQTFTQEFKSSSYGDVIKGVNVIGIREGLHRGKVGDEILLIGAHYDTVSTSTGIDDNASGVVAMLEIARVLRFRKKPLNHTILFVAFDLEELGLWGSIAFIREYLLPKEIQRGVKFIGSYILDMVLNYDTSVNSQTLPNDFVLAIPGITTKLKSNKNRGDFISVWTRKNVDTPLFTALSNAWTQSNKSSKYKLIEFRAPLPSKNPSPNDLYRYGTFTRSDHASFWYHDVHSYADTLRAVLLTDMGPWRGVNMRCYHNWCDDKRRLTKQNLDFLKHTIQVMLTVLTDYPPNSIPKRRTTKRTTKKPLRRRRID</sequence>
<dbReference type="EMBL" id="NCKV01000966">
    <property type="protein sequence ID" value="RWS29321.1"/>
    <property type="molecule type" value="Genomic_DNA"/>
</dbReference>
<dbReference type="VEuPathDB" id="VectorBase:LDEU002718"/>
<dbReference type="Gene3D" id="3.40.630.10">
    <property type="entry name" value="Zn peptidases"/>
    <property type="match status" value="1"/>
</dbReference>
<evidence type="ECO:0000256" key="3">
    <source>
        <dbReference type="SAM" id="MobiDB-lite"/>
    </source>
</evidence>
<dbReference type="STRING" id="299467.A0A443SP66"/>
<dbReference type="SUPFAM" id="SSF53187">
    <property type="entry name" value="Zn-dependent exopeptidases"/>
    <property type="match status" value="1"/>
</dbReference>
<reference evidence="5 6" key="1">
    <citation type="journal article" date="2018" name="Gigascience">
        <title>Genomes of trombidid mites reveal novel predicted allergens and laterally-transferred genes associated with secondary metabolism.</title>
        <authorList>
            <person name="Dong X."/>
            <person name="Chaisiri K."/>
            <person name="Xia D."/>
            <person name="Armstrong S.D."/>
            <person name="Fang Y."/>
            <person name="Donnelly M.J."/>
            <person name="Kadowaki T."/>
            <person name="McGarry J.W."/>
            <person name="Darby A.C."/>
            <person name="Makepeace B.L."/>
        </authorList>
    </citation>
    <scope>NUCLEOTIDE SEQUENCE [LARGE SCALE GENOMIC DNA]</scope>
    <source>
        <strain evidence="5">UoL-UT</strain>
    </source>
</reference>
<dbReference type="Pfam" id="PF04389">
    <property type="entry name" value="Peptidase_M28"/>
    <property type="match status" value="1"/>
</dbReference>
<name>A0A443SP66_9ACAR</name>
<dbReference type="InterPro" id="IPR045175">
    <property type="entry name" value="M28_fam"/>
</dbReference>
<evidence type="ECO:0000313" key="6">
    <source>
        <dbReference type="Proteomes" id="UP000288716"/>
    </source>
</evidence>
<gene>
    <name evidence="5" type="ORF">B4U80_11618</name>
</gene>